<evidence type="ECO:0000313" key="1">
    <source>
        <dbReference type="EMBL" id="SHN24229.1"/>
    </source>
</evidence>
<protein>
    <recommendedName>
        <fullName evidence="3">Abortive infection C-terminus</fullName>
    </recommendedName>
</protein>
<proteinExistence type="predicted"/>
<keyword evidence="2" id="KW-1185">Reference proteome</keyword>
<name>A0A1M7Q249_9BACI</name>
<accession>A0A1M7Q249</accession>
<dbReference type="EMBL" id="FRCZ01000005">
    <property type="protein sequence ID" value="SHN24229.1"/>
    <property type="molecule type" value="Genomic_DNA"/>
</dbReference>
<evidence type="ECO:0000313" key="2">
    <source>
        <dbReference type="Proteomes" id="UP000184184"/>
    </source>
</evidence>
<sequence>MELVLDSREEKSLAKLCSYLDIPIRRAANRSGNGWLEQVLSCIGLSSLIDEYSNYFNPYSYNKGYTNDNDGFNPELGMLKLSNEIKHNKGILNEFLNEIFRRLDDMDQYLLDQIRNCVELLGYQLQIESTQIGMQYSLQYLSFGEVERQEEMSVVRKEINLNQPDILRYYNEALETYSNGNFKSCIDNCRTAYEKVFATLDNENGDYLKGILSATGETVIQDGAELKSKKKIFKYWLENNKGANRYRMMATLYSGMSGLGPHGEDKPLQEDALMILRMTEDVFLWLIQKRLI</sequence>
<dbReference type="AlphaFoldDB" id="A0A1M7Q249"/>
<reference evidence="1 2" key="1">
    <citation type="submission" date="2016-11" db="EMBL/GenBank/DDBJ databases">
        <authorList>
            <person name="Jaros S."/>
            <person name="Januszkiewicz K."/>
            <person name="Wedrychowicz H."/>
        </authorList>
    </citation>
    <scope>NUCLEOTIDE SEQUENCE [LARGE SCALE GENOMIC DNA]</scope>
    <source>
        <strain evidence="1 2">CGMCC 1.10681</strain>
    </source>
</reference>
<dbReference type="OrthoDB" id="2079698at2"/>
<gene>
    <name evidence="1" type="ORF">SAMN05216179_2749</name>
</gene>
<organism evidence="1 2">
    <name type="scientific">Gracilibacillus kekensis</name>
    <dbReference type="NCBI Taxonomy" id="1027249"/>
    <lineage>
        <taxon>Bacteria</taxon>
        <taxon>Bacillati</taxon>
        <taxon>Bacillota</taxon>
        <taxon>Bacilli</taxon>
        <taxon>Bacillales</taxon>
        <taxon>Bacillaceae</taxon>
        <taxon>Gracilibacillus</taxon>
    </lineage>
</organism>
<evidence type="ECO:0008006" key="3">
    <source>
        <dbReference type="Google" id="ProtNLM"/>
    </source>
</evidence>
<dbReference type="Proteomes" id="UP000184184">
    <property type="component" value="Unassembled WGS sequence"/>
</dbReference>
<dbReference type="RefSeq" id="WP_073202425.1">
    <property type="nucleotide sequence ID" value="NZ_FRCZ01000005.1"/>
</dbReference>